<gene>
    <name evidence="2" type="ORF">DK419_13260</name>
</gene>
<reference evidence="2 3" key="1">
    <citation type="submission" date="2018-05" db="EMBL/GenBank/DDBJ databases">
        <title>Complete Genome Sequence of Methylobacterium sp. 17Sr1-28.</title>
        <authorList>
            <person name="Srinivasan S."/>
        </authorList>
    </citation>
    <scope>NUCLEOTIDE SEQUENCE [LARGE SCALE GENOMIC DNA]</scope>
    <source>
        <strain evidence="2 3">17Sr1-28</strain>
    </source>
</reference>
<protein>
    <submittedName>
        <fullName evidence="2">Uncharacterized protein</fullName>
    </submittedName>
</protein>
<keyword evidence="3" id="KW-1185">Reference proteome</keyword>
<name>A0A2U8WLN7_9HYPH</name>
<organism evidence="2 3">
    <name type="scientific">Methylobacterium terrae</name>
    <dbReference type="NCBI Taxonomy" id="2202827"/>
    <lineage>
        <taxon>Bacteria</taxon>
        <taxon>Pseudomonadati</taxon>
        <taxon>Pseudomonadota</taxon>
        <taxon>Alphaproteobacteria</taxon>
        <taxon>Hyphomicrobiales</taxon>
        <taxon>Methylobacteriaceae</taxon>
        <taxon>Methylobacterium</taxon>
    </lineage>
</organism>
<dbReference type="Proteomes" id="UP000245444">
    <property type="component" value="Chromosome"/>
</dbReference>
<dbReference type="AlphaFoldDB" id="A0A2U8WLN7"/>
<dbReference type="RefSeq" id="WP_109959496.1">
    <property type="nucleotide sequence ID" value="NZ_CP029553.1"/>
</dbReference>
<evidence type="ECO:0000313" key="2">
    <source>
        <dbReference type="EMBL" id="AWN47165.1"/>
    </source>
</evidence>
<accession>A0A2U8WLN7</accession>
<dbReference type="KEGG" id="mtea:DK419_13260"/>
<proteinExistence type="predicted"/>
<dbReference type="OrthoDB" id="9429590at2"/>
<dbReference type="EMBL" id="CP029553">
    <property type="protein sequence ID" value="AWN47165.1"/>
    <property type="molecule type" value="Genomic_DNA"/>
</dbReference>
<feature type="region of interest" description="Disordered" evidence="1">
    <location>
        <begin position="36"/>
        <end position="57"/>
    </location>
</feature>
<evidence type="ECO:0000313" key="3">
    <source>
        <dbReference type="Proteomes" id="UP000245444"/>
    </source>
</evidence>
<evidence type="ECO:0000256" key="1">
    <source>
        <dbReference type="SAM" id="MobiDB-lite"/>
    </source>
</evidence>
<sequence length="133" mass="15067">MRVLIEAGPGQAGKIMAARAKDALLAVGVEHVEIVRRSGPREEGSTTVASSRSGPPLPMFGSPIGPWRLWFAWRPVQSFDGAWMWLRRVDRRRIQKHDYLTGGEPLEQWWQYAPFDDIAAACREQLRQEGRLA</sequence>